<proteinExistence type="inferred from homology"/>
<comment type="similarity">
    <text evidence="1">Belongs to the short-chain dehydrogenases/reductases (SDR) family.</text>
</comment>
<sequence length="129" mass="13544">NVRAVIFLSQAAVAHMGEGGRIINVSTAIARGGFPGTTVYSASKAAVESISRVMAVELRDRGIRVNSINPGPVSTDTFARMPEEARETIKKTAPVASPEDIADVIAFLASSKSRWVNGGTINTNNAVAF</sequence>
<reference evidence="4" key="2">
    <citation type="submission" date="2015-01" db="EMBL/GenBank/DDBJ databases">
        <title>Evolutionary Origins and Diversification of the Mycorrhizal Mutualists.</title>
        <authorList>
            <consortium name="DOE Joint Genome Institute"/>
            <consortium name="Mycorrhizal Genomics Consortium"/>
            <person name="Kohler A."/>
            <person name="Kuo A."/>
            <person name="Nagy L.G."/>
            <person name="Floudas D."/>
            <person name="Copeland A."/>
            <person name="Barry K.W."/>
            <person name="Cichocki N."/>
            <person name="Veneault-Fourrey C."/>
            <person name="LaButti K."/>
            <person name="Lindquist E.A."/>
            <person name="Lipzen A."/>
            <person name="Lundell T."/>
            <person name="Morin E."/>
            <person name="Murat C."/>
            <person name="Riley R."/>
            <person name="Ohm R."/>
            <person name="Sun H."/>
            <person name="Tunlid A."/>
            <person name="Henrissat B."/>
            <person name="Grigoriev I.V."/>
            <person name="Hibbett D.S."/>
            <person name="Martin F."/>
        </authorList>
    </citation>
    <scope>NUCLEOTIDE SEQUENCE [LARGE SCALE GENOMIC DNA]</scope>
    <source>
        <strain evidence="4">MAFF 305830</strain>
    </source>
</reference>
<dbReference type="Proteomes" id="UP000054097">
    <property type="component" value="Unassembled WGS sequence"/>
</dbReference>
<dbReference type="AlphaFoldDB" id="A0A0C3AJ73"/>
<protein>
    <recommendedName>
        <fullName evidence="5">Ketoreductase (KR) domain-containing protein</fullName>
    </recommendedName>
</protein>
<gene>
    <name evidence="3" type="ORF">M408DRAFT_83586</name>
</gene>
<keyword evidence="2" id="KW-0560">Oxidoreductase</keyword>
<dbReference type="OrthoDB" id="5325318at2759"/>
<dbReference type="GO" id="GO:0006633">
    <property type="term" value="P:fatty acid biosynthetic process"/>
    <property type="evidence" value="ECO:0007669"/>
    <property type="project" value="TreeGrafter"/>
</dbReference>
<evidence type="ECO:0000256" key="2">
    <source>
        <dbReference type="ARBA" id="ARBA00023002"/>
    </source>
</evidence>
<organism evidence="3 4">
    <name type="scientific">Serendipita vermifera MAFF 305830</name>
    <dbReference type="NCBI Taxonomy" id="933852"/>
    <lineage>
        <taxon>Eukaryota</taxon>
        <taxon>Fungi</taxon>
        <taxon>Dikarya</taxon>
        <taxon>Basidiomycota</taxon>
        <taxon>Agaricomycotina</taxon>
        <taxon>Agaricomycetes</taxon>
        <taxon>Sebacinales</taxon>
        <taxon>Serendipitaceae</taxon>
        <taxon>Serendipita</taxon>
    </lineage>
</organism>
<dbReference type="STRING" id="933852.A0A0C3AJ73"/>
<dbReference type="Gene3D" id="3.40.50.720">
    <property type="entry name" value="NAD(P)-binding Rossmann-like Domain"/>
    <property type="match status" value="1"/>
</dbReference>
<dbReference type="PANTHER" id="PTHR42760:SF133">
    <property type="entry name" value="3-OXOACYL-[ACYL-CARRIER-PROTEIN] REDUCTASE"/>
    <property type="match status" value="1"/>
</dbReference>
<name>A0A0C3AJ73_SERVB</name>
<evidence type="ECO:0000313" key="3">
    <source>
        <dbReference type="EMBL" id="KIM19386.1"/>
    </source>
</evidence>
<dbReference type="InterPro" id="IPR036291">
    <property type="entry name" value="NAD(P)-bd_dom_sf"/>
</dbReference>
<dbReference type="PRINTS" id="PR00081">
    <property type="entry name" value="GDHRDH"/>
</dbReference>
<evidence type="ECO:0000256" key="1">
    <source>
        <dbReference type="ARBA" id="ARBA00006484"/>
    </source>
</evidence>
<dbReference type="GO" id="GO:0048038">
    <property type="term" value="F:quinone binding"/>
    <property type="evidence" value="ECO:0007669"/>
    <property type="project" value="TreeGrafter"/>
</dbReference>
<feature type="non-terminal residue" evidence="3">
    <location>
        <position position="1"/>
    </location>
</feature>
<dbReference type="SUPFAM" id="SSF51735">
    <property type="entry name" value="NAD(P)-binding Rossmann-fold domains"/>
    <property type="match status" value="1"/>
</dbReference>
<dbReference type="Pfam" id="PF13561">
    <property type="entry name" value="adh_short_C2"/>
    <property type="match status" value="1"/>
</dbReference>
<dbReference type="HOGENOM" id="CLU_010194_47_4_1"/>
<dbReference type="GO" id="GO:0016616">
    <property type="term" value="F:oxidoreductase activity, acting on the CH-OH group of donors, NAD or NADP as acceptor"/>
    <property type="evidence" value="ECO:0007669"/>
    <property type="project" value="TreeGrafter"/>
</dbReference>
<dbReference type="PANTHER" id="PTHR42760">
    <property type="entry name" value="SHORT-CHAIN DEHYDROGENASES/REDUCTASES FAMILY MEMBER"/>
    <property type="match status" value="1"/>
</dbReference>
<evidence type="ECO:0008006" key="5">
    <source>
        <dbReference type="Google" id="ProtNLM"/>
    </source>
</evidence>
<dbReference type="InterPro" id="IPR002347">
    <property type="entry name" value="SDR_fam"/>
</dbReference>
<keyword evidence="4" id="KW-1185">Reference proteome</keyword>
<reference evidence="3 4" key="1">
    <citation type="submission" date="2014-04" db="EMBL/GenBank/DDBJ databases">
        <authorList>
            <consortium name="DOE Joint Genome Institute"/>
            <person name="Kuo A."/>
            <person name="Zuccaro A."/>
            <person name="Kohler A."/>
            <person name="Nagy L.G."/>
            <person name="Floudas D."/>
            <person name="Copeland A."/>
            <person name="Barry K.W."/>
            <person name="Cichocki N."/>
            <person name="Veneault-Fourrey C."/>
            <person name="LaButti K."/>
            <person name="Lindquist E.A."/>
            <person name="Lipzen A."/>
            <person name="Lundell T."/>
            <person name="Morin E."/>
            <person name="Murat C."/>
            <person name="Sun H."/>
            <person name="Tunlid A."/>
            <person name="Henrissat B."/>
            <person name="Grigoriev I.V."/>
            <person name="Hibbett D.S."/>
            <person name="Martin F."/>
            <person name="Nordberg H.P."/>
            <person name="Cantor M.N."/>
            <person name="Hua S.X."/>
        </authorList>
    </citation>
    <scope>NUCLEOTIDE SEQUENCE [LARGE SCALE GENOMIC DNA]</scope>
    <source>
        <strain evidence="3 4">MAFF 305830</strain>
    </source>
</reference>
<accession>A0A0C3AJ73</accession>
<evidence type="ECO:0000313" key="4">
    <source>
        <dbReference type="Proteomes" id="UP000054097"/>
    </source>
</evidence>
<dbReference type="PRINTS" id="PR00080">
    <property type="entry name" value="SDRFAMILY"/>
</dbReference>
<dbReference type="EMBL" id="KN824748">
    <property type="protein sequence ID" value="KIM19386.1"/>
    <property type="molecule type" value="Genomic_DNA"/>
</dbReference>